<comment type="caution">
    <text evidence="2">The sequence shown here is derived from an EMBL/GenBank/DDBJ whole genome shotgun (WGS) entry which is preliminary data.</text>
</comment>
<sequence>MKKILYTLVLAAFVIGCATTNTKNDIGNTAGTTSDTVRIANDSLEFEIIIIEPGFNNWLATQQPRGYYEQMYLENRNIIRVVEYNNRVLNNAQYDPNLYIQQINYERGVDYGYEVNYLLHNWFKFFEQRYGQKLR</sequence>
<organism evidence="2 3">
    <name type="scientific">Dokdonia ponticola</name>
    <dbReference type="NCBI Taxonomy" id="2041041"/>
    <lineage>
        <taxon>Bacteria</taxon>
        <taxon>Pseudomonadati</taxon>
        <taxon>Bacteroidota</taxon>
        <taxon>Flavobacteriia</taxon>
        <taxon>Flavobacteriales</taxon>
        <taxon>Flavobacteriaceae</taxon>
        <taxon>Dokdonia</taxon>
    </lineage>
</organism>
<reference evidence="3" key="1">
    <citation type="journal article" date="2019" name="Int. J. Syst. Evol. Microbiol.">
        <title>The Global Catalogue of Microorganisms (GCM) 10K type strain sequencing project: providing services to taxonomists for standard genome sequencing and annotation.</title>
        <authorList>
            <consortium name="The Broad Institute Genomics Platform"/>
            <consortium name="The Broad Institute Genome Sequencing Center for Infectious Disease"/>
            <person name="Wu L."/>
            <person name="Ma J."/>
        </authorList>
    </citation>
    <scope>NUCLEOTIDE SEQUENCE [LARGE SCALE GENOMIC DNA]</scope>
    <source>
        <strain evidence="3">YJ-61-S</strain>
    </source>
</reference>
<dbReference type="EMBL" id="JBHSFV010000006">
    <property type="protein sequence ID" value="MFC4634481.1"/>
    <property type="molecule type" value="Genomic_DNA"/>
</dbReference>
<evidence type="ECO:0000313" key="3">
    <source>
        <dbReference type="Proteomes" id="UP001596043"/>
    </source>
</evidence>
<protein>
    <submittedName>
        <fullName evidence="2">DUF6146 family protein</fullName>
    </submittedName>
</protein>
<dbReference type="PROSITE" id="PS51257">
    <property type="entry name" value="PROKAR_LIPOPROTEIN"/>
    <property type="match status" value="1"/>
</dbReference>
<name>A0ABV9HWD8_9FLAO</name>
<dbReference type="InterPro" id="IPR046144">
    <property type="entry name" value="DUF6146"/>
</dbReference>
<gene>
    <name evidence="2" type="ORF">ACFO3O_11220</name>
</gene>
<feature type="chain" id="PRO_5046477883" evidence="1">
    <location>
        <begin position="21"/>
        <end position="135"/>
    </location>
</feature>
<feature type="signal peptide" evidence="1">
    <location>
        <begin position="1"/>
        <end position="20"/>
    </location>
</feature>
<keyword evidence="1" id="KW-0732">Signal</keyword>
<proteinExistence type="predicted"/>
<accession>A0ABV9HWD8</accession>
<evidence type="ECO:0000256" key="1">
    <source>
        <dbReference type="SAM" id="SignalP"/>
    </source>
</evidence>
<dbReference type="Proteomes" id="UP001596043">
    <property type="component" value="Unassembled WGS sequence"/>
</dbReference>
<dbReference type="RefSeq" id="WP_379978779.1">
    <property type="nucleotide sequence ID" value="NZ_JBHSFV010000006.1"/>
</dbReference>
<evidence type="ECO:0000313" key="2">
    <source>
        <dbReference type="EMBL" id="MFC4634481.1"/>
    </source>
</evidence>
<dbReference type="Pfam" id="PF19643">
    <property type="entry name" value="DUF6146"/>
    <property type="match status" value="1"/>
</dbReference>
<keyword evidence="3" id="KW-1185">Reference proteome</keyword>